<dbReference type="Proteomes" id="UP001234787">
    <property type="component" value="Unassembled WGS sequence"/>
</dbReference>
<evidence type="ECO:0000313" key="2">
    <source>
        <dbReference type="EMBL" id="GLJ57816.1"/>
    </source>
</evidence>
<protein>
    <submittedName>
        <fullName evidence="2">Uncharacterized protein</fullName>
    </submittedName>
</protein>
<accession>A0AAD3NQA5</accession>
<comment type="caution">
    <text evidence="2">The sequence shown here is derived from an EMBL/GenBank/DDBJ whole genome shotgun (WGS) entry which is preliminary data.</text>
</comment>
<gene>
    <name evidence="2" type="ORF">SUGI_1374020</name>
</gene>
<organism evidence="2 3">
    <name type="scientific">Cryptomeria japonica</name>
    <name type="common">Japanese cedar</name>
    <name type="synonym">Cupressus japonica</name>
    <dbReference type="NCBI Taxonomy" id="3369"/>
    <lineage>
        <taxon>Eukaryota</taxon>
        <taxon>Viridiplantae</taxon>
        <taxon>Streptophyta</taxon>
        <taxon>Embryophyta</taxon>
        <taxon>Tracheophyta</taxon>
        <taxon>Spermatophyta</taxon>
        <taxon>Pinopsida</taxon>
        <taxon>Pinidae</taxon>
        <taxon>Conifers II</taxon>
        <taxon>Cupressales</taxon>
        <taxon>Cupressaceae</taxon>
        <taxon>Cryptomeria</taxon>
    </lineage>
</organism>
<dbReference type="AlphaFoldDB" id="A0AAD3NQA5"/>
<reference evidence="2" key="1">
    <citation type="submission" date="2022-12" db="EMBL/GenBank/DDBJ databases">
        <title>Chromosome-Level Genome Assembly of Japanese Cedar (Cryptomeriajaponica D. Don).</title>
        <authorList>
            <person name="Fujino T."/>
            <person name="Yamaguchi K."/>
            <person name="Yokoyama T."/>
            <person name="Hamanaka T."/>
            <person name="Harazono Y."/>
            <person name="Kamada H."/>
            <person name="Kobayashi W."/>
            <person name="Ujino-Ihara T."/>
            <person name="Uchiyama K."/>
            <person name="Matsumoto A."/>
            <person name="Izuno A."/>
            <person name="Tsumura Y."/>
            <person name="Toyoda A."/>
            <person name="Shigenobu S."/>
            <person name="Moriguchi Y."/>
            <person name="Ueno S."/>
            <person name="Kasahara M."/>
        </authorList>
    </citation>
    <scope>NUCLEOTIDE SEQUENCE</scope>
</reference>
<keyword evidence="3" id="KW-1185">Reference proteome</keyword>
<evidence type="ECO:0000256" key="1">
    <source>
        <dbReference type="SAM" id="MobiDB-lite"/>
    </source>
</evidence>
<feature type="region of interest" description="Disordered" evidence="1">
    <location>
        <begin position="1"/>
        <end position="22"/>
    </location>
</feature>
<sequence>MALNTDTSCSGDPAVRRIGRLGTEQRNGSMDEYLPMTITMDRIKKARKIGQIDPVWTYRVHPGGGRFTRWKIVGSRQPRWGAPTYIAGGAHYSKGGWLVGSAGSIHPFSSSVGSSHPSIPRNCVELIRSIYPLLPTCRE</sequence>
<name>A0AAD3NQA5_CRYJA</name>
<dbReference type="EMBL" id="BSEH01000190">
    <property type="protein sequence ID" value="GLJ57816.1"/>
    <property type="molecule type" value="Genomic_DNA"/>
</dbReference>
<proteinExistence type="predicted"/>
<evidence type="ECO:0000313" key="3">
    <source>
        <dbReference type="Proteomes" id="UP001234787"/>
    </source>
</evidence>
<feature type="compositionally biased region" description="Polar residues" evidence="1">
    <location>
        <begin position="1"/>
        <end position="10"/>
    </location>
</feature>